<gene>
    <name evidence="1" type="ORF">V3328_26220</name>
</gene>
<comment type="caution">
    <text evidence="1">The sequence shown here is derived from an EMBL/GenBank/DDBJ whole genome shotgun (WGS) entry which is preliminary data.</text>
</comment>
<dbReference type="EMBL" id="JAZHOF010000016">
    <property type="protein sequence ID" value="MEJ8574998.1"/>
    <property type="molecule type" value="Genomic_DNA"/>
</dbReference>
<protein>
    <submittedName>
        <fullName evidence="1">Uncharacterized protein</fullName>
    </submittedName>
</protein>
<organism evidence="1 2">
    <name type="scientific">Microbaculum marinum</name>
    <dbReference type="NCBI Taxonomy" id="1764581"/>
    <lineage>
        <taxon>Bacteria</taxon>
        <taxon>Pseudomonadati</taxon>
        <taxon>Pseudomonadota</taxon>
        <taxon>Alphaproteobacteria</taxon>
        <taxon>Hyphomicrobiales</taxon>
        <taxon>Tepidamorphaceae</taxon>
        <taxon>Microbaculum</taxon>
    </lineage>
</organism>
<reference evidence="1 2" key="1">
    <citation type="submission" date="2024-02" db="EMBL/GenBank/DDBJ databases">
        <title>Genome analysis and characterization of Microbaculum marinisediminis sp. nov., isolated from marine sediment.</title>
        <authorList>
            <person name="Du Z.-J."/>
            <person name="Ye Y.-Q."/>
            <person name="Zhang Z.-R."/>
            <person name="Yuan S.-M."/>
            <person name="Zhang X.-Y."/>
        </authorList>
    </citation>
    <scope>NUCLEOTIDE SEQUENCE [LARGE SCALE GENOMIC DNA]</scope>
    <source>
        <strain evidence="1 2">SDUM1044001</strain>
    </source>
</reference>
<accession>A0AAW9S4A6</accession>
<proteinExistence type="predicted"/>
<dbReference type="AlphaFoldDB" id="A0AAW9S4A6"/>
<sequence>MSVFLIHFDRRGADETGLRERFMPFELQPGLYMAESDETLSKVYHAAKRHLAADAWLFVAPLDRQPKFKGMADGALKWARSRFR</sequence>
<evidence type="ECO:0000313" key="2">
    <source>
        <dbReference type="Proteomes" id="UP001378188"/>
    </source>
</evidence>
<keyword evidence="2" id="KW-1185">Reference proteome</keyword>
<evidence type="ECO:0000313" key="1">
    <source>
        <dbReference type="EMBL" id="MEJ8574998.1"/>
    </source>
</evidence>
<dbReference type="RefSeq" id="WP_340332698.1">
    <property type="nucleotide sequence ID" value="NZ_JAZHOF010000016.1"/>
</dbReference>
<dbReference type="Proteomes" id="UP001378188">
    <property type="component" value="Unassembled WGS sequence"/>
</dbReference>
<name>A0AAW9S4A6_9HYPH</name>